<protein>
    <recommendedName>
        <fullName evidence="3">Peptidase C39-like domain-containing protein</fullName>
    </recommendedName>
</protein>
<dbReference type="Gene3D" id="3.90.70.10">
    <property type="entry name" value="Cysteine proteinases"/>
    <property type="match status" value="1"/>
</dbReference>
<evidence type="ECO:0000313" key="2">
    <source>
        <dbReference type="Proteomes" id="UP001597459"/>
    </source>
</evidence>
<organism evidence="1 2">
    <name type="scientific">Aquimarina hainanensis</name>
    <dbReference type="NCBI Taxonomy" id="1578017"/>
    <lineage>
        <taxon>Bacteria</taxon>
        <taxon>Pseudomonadati</taxon>
        <taxon>Bacteroidota</taxon>
        <taxon>Flavobacteriia</taxon>
        <taxon>Flavobacteriales</taxon>
        <taxon>Flavobacteriaceae</taxon>
        <taxon>Aquimarina</taxon>
    </lineage>
</organism>
<name>A0ABW5ND13_9FLAO</name>
<sequence>MILQEFVGLTAGGKRGNKSTTVNGRDLGTSNNLIQVALEETEADGSYTTTTPIAENTKTGIDYLDQELEKGNPILVGVRHTYKQVKKTKGFKHEQNHDKSTDHFVIIVGRGYENEKRYFLFYEEGTSNSANGQHDQNRLYVNDDWSITGIPQHNLARTYTLTQIRGNKTNGNFK</sequence>
<proteinExistence type="predicted"/>
<evidence type="ECO:0000313" key="1">
    <source>
        <dbReference type="EMBL" id="MFD2593218.1"/>
    </source>
</evidence>
<keyword evidence="2" id="KW-1185">Reference proteome</keyword>
<dbReference type="EMBL" id="JBHULX010000039">
    <property type="protein sequence ID" value="MFD2593218.1"/>
    <property type="molecule type" value="Genomic_DNA"/>
</dbReference>
<gene>
    <name evidence="1" type="ORF">ACFSTE_20430</name>
</gene>
<dbReference type="SUPFAM" id="SSF54001">
    <property type="entry name" value="Cysteine proteinases"/>
    <property type="match status" value="1"/>
</dbReference>
<accession>A0ABW5ND13</accession>
<evidence type="ECO:0008006" key="3">
    <source>
        <dbReference type="Google" id="ProtNLM"/>
    </source>
</evidence>
<dbReference type="InterPro" id="IPR038765">
    <property type="entry name" value="Papain-like_cys_pep_sf"/>
</dbReference>
<reference evidence="2" key="1">
    <citation type="journal article" date="2019" name="Int. J. Syst. Evol. Microbiol.">
        <title>The Global Catalogue of Microorganisms (GCM) 10K type strain sequencing project: providing services to taxonomists for standard genome sequencing and annotation.</title>
        <authorList>
            <consortium name="The Broad Institute Genomics Platform"/>
            <consortium name="The Broad Institute Genome Sequencing Center for Infectious Disease"/>
            <person name="Wu L."/>
            <person name="Ma J."/>
        </authorList>
    </citation>
    <scope>NUCLEOTIDE SEQUENCE [LARGE SCALE GENOMIC DNA]</scope>
    <source>
        <strain evidence="2">KCTC 42423</strain>
    </source>
</reference>
<dbReference type="RefSeq" id="WP_378255456.1">
    <property type="nucleotide sequence ID" value="NZ_JBHSJV010000001.1"/>
</dbReference>
<comment type="caution">
    <text evidence="1">The sequence shown here is derived from an EMBL/GenBank/DDBJ whole genome shotgun (WGS) entry which is preliminary data.</text>
</comment>
<dbReference type="Proteomes" id="UP001597459">
    <property type="component" value="Unassembled WGS sequence"/>
</dbReference>